<dbReference type="AlphaFoldDB" id="B4H5X9"/>
<dbReference type="PhylomeDB" id="B4H5X9"/>
<feature type="domain" description="Macro" evidence="1">
    <location>
        <begin position="1"/>
        <end position="153"/>
    </location>
</feature>
<organism evidence="3">
    <name type="scientific">Drosophila persimilis</name>
    <name type="common">Fruit fly</name>
    <dbReference type="NCBI Taxonomy" id="7234"/>
    <lineage>
        <taxon>Eukaryota</taxon>
        <taxon>Metazoa</taxon>
        <taxon>Ecdysozoa</taxon>
        <taxon>Arthropoda</taxon>
        <taxon>Hexapoda</taxon>
        <taxon>Insecta</taxon>
        <taxon>Pterygota</taxon>
        <taxon>Neoptera</taxon>
        <taxon>Endopterygota</taxon>
        <taxon>Diptera</taxon>
        <taxon>Brachycera</taxon>
        <taxon>Muscomorpha</taxon>
        <taxon>Ephydroidea</taxon>
        <taxon>Drosophilidae</taxon>
        <taxon>Drosophila</taxon>
        <taxon>Sophophora</taxon>
    </lineage>
</organism>
<dbReference type="InterPro" id="IPR050892">
    <property type="entry name" value="ADP-ribose_metab_enzymes"/>
</dbReference>
<feature type="domain" description="Macro" evidence="1">
    <location>
        <begin position="150"/>
        <end position="380"/>
    </location>
</feature>
<dbReference type="PROSITE" id="PS51154">
    <property type="entry name" value="MACRO"/>
    <property type="match status" value="2"/>
</dbReference>
<dbReference type="Proteomes" id="UP000008744">
    <property type="component" value="Unassembled WGS sequence"/>
</dbReference>
<dbReference type="OrthoDB" id="2155246at2759"/>
<keyword evidence="3" id="KW-1185">Reference proteome</keyword>
<protein>
    <submittedName>
        <fullName evidence="2">GL24600</fullName>
    </submittedName>
</protein>
<dbReference type="SMR" id="B4H5X9"/>
<dbReference type="KEGG" id="dpe:6601159"/>
<dbReference type="EMBL" id="CH479212">
    <property type="protein sequence ID" value="EDW33196.1"/>
    <property type="molecule type" value="Genomic_DNA"/>
</dbReference>
<name>B4H5X9_DROPE</name>
<evidence type="ECO:0000313" key="2">
    <source>
        <dbReference type="EMBL" id="EDW33196.1"/>
    </source>
</evidence>
<dbReference type="eggNOG" id="ENOG502RXG1">
    <property type="taxonomic scope" value="Eukaryota"/>
</dbReference>
<dbReference type="Gene3D" id="3.40.220.10">
    <property type="entry name" value="Leucine Aminopeptidase, subunit E, domain 1"/>
    <property type="match status" value="2"/>
</dbReference>
<dbReference type="PANTHER" id="PTHR12521">
    <property type="entry name" value="PROTEIN C6ORF130"/>
    <property type="match status" value="1"/>
</dbReference>
<dbReference type="InterPro" id="IPR002589">
    <property type="entry name" value="Macro_dom"/>
</dbReference>
<dbReference type="PANTHER" id="PTHR12521:SF0">
    <property type="entry name" value="ADP-RIBOSE GLYCOHYDROLASE OARD1"/>
    <property type="match status" value="1"/>
</dbReference>
<dbReference type="GO" id="GO:0140291">
    <property type="term" value="P:peptidyl-glutamate ADP-deribosylation"/>
    <property type="evidence" value="ECO:0007669"/>
    <property type="project" value="TreeGrafter"/>
</dbReference>
<proteinExistence type="predicted"/>
<dbReference type="FunFam" id="3.40.220.10:FF:000027">
    <property type="entry name" value="Uncharacterized protein, isoform A"/>
    <property type="match status" value="1"/>
</dbReference>
<sequence length="380" mass="42736">MATANVKIVESKLDIFQAPQSYALAHAVESSFSALRGSLAWQFSLIYGDVEELRQRRVARGNCAVLEHNARFVYYLVTKTSIYDASTYEDVQAALICMREHMRNHEITKVAMPRICCGNDGLDWKQVKRLMQQTFAHGEYPIEILICEHEDMSKELAAPKCQITEAKGNLFSAPENFALVHSVSADFAMCAGINLQFRCKFGQTDELKRQNKHTGNVAVLEQGGRFIYNLVTKERSHEKCTYTALYYALLAMREHMRENSVTKLAIPRLGCGIDRLDWLACPQPAGAGLRLTTKVDIIAFFYTPPQMVKGQHEHCLSHLSSYEDHTDTALGQRIASIAPPGERLHSEGPNPIGIVYMYSKWFAWGLVAPNAPLLIYVVDT</sequence>
<accession>B4H5X9</accession>
<dbReference type="OMA" id="HEHCLSH"/>
<evidence type="ECO:0000313" key="3">
    <source>
        <dbReference type="Proteomes" id="UP000008744"/>
    </source>
</evidence>
<dbReference type="SMART" id="SM00506">
    <property type="entry name" value="A1pp"/>
    <property type="match status" value="2"/>
</dbReference>
<dbReference type="InterPro" id="IPR043472">
    <property type="entry name" value="Macro_dom-like"/>
</dbReference>
<dbReference type="SUPFAM" id="SSF52949">
    <property type="entry name" value="Macro domain-like"/>
    <property type="match status" value="2"/>
</dbReference>
<dbReference type="CDD" id="cd02901">
    <property type="entry name" value="Macro_Poa1p-like"/>
    <property type="match status" value="2"/>
</dbReference>
<reference evidence="2 3" key="1">
    <citation type="journal article" date="2007" name="Nature">
        <title>Evolution of genes and genomes on the Drosophila phylogeny.</title>
        <authorList>
            <consortium name="Drosophila 12 Genomes Consortium"/>
            <person name="Clark A.G."/>
            <person name="Eisen M.B."/>
            <person name="Smith D.R."/>
            <person name="Bergman C.M."/>
            <person name="Oliver B."/>
            <person name="Markow T.A."/>
            <person name="Kaufman T.C."/>
            <person name="Kellis M."/>
            <person name="Gelbart W."/>
            <person name="Iyer V.N."/>
            <person name="Pollard D.A."/>
            <person name="Sackton T.B."/>
            <person name="Larracuente A.M."/>
            <person name="Singh N.D."/>
            <person name="Abad J.P."/>
            <person name="Abt D.N."/>
            <person name="Adryan B."/>
            <person name="Aguade M."/>
            <person name="Akashi H."/>
            <person name="Anderson W.W."/>
            <person name="Aquadro C.F."/>
            <person name="Ardell D.H."/>
            <person name="Arguello R."/>
            <person name="Artieri C.G."/>
            <person name="Barbash D.A."/>
            <person name="Barker D."/>
            <person name="Barsanti P."/>
            <person name="Batterham P."/>
            <person name="Batzoglou S."/>
            <person name="Begun D."/>
            <person name="Bhutkar A."/>
            <person name="Blanco E."/>
            <person name="Bosak S.A."/>
            <person name="Bradley R.K."/>
            <person name="Brand A.D."/>
            <person name="Brent M.R."/>
            <person name="Brooks A.N."/>
            <person name="Brown R.H."/>
            <person name="Butlin R.K."/>
            <person name="Caggese C."/>
            <person name="Calvi B.R."/>
            <person name="Bernardo de Carvalho A."/>
            <person name="Caspi A."/>
            <person name="Castrezana S."/>
            <person name="Celniker S.E."/>
            <person name="Chang J.L."/>
            <person name="Chapple C."/>
            <person name="Chatterji S."/>
            <person name="Chinwalla A."/>
            <person name="Civetta A."/>
            <person name="Clifton S.W."/>
            <person name="Comeron J.M."/>
            <person name="Costello J.C."/>
            <person name="Coyne J.A."/>
            <person name="Daub J."/>
            <person name="David R.G."/>
            <person name="Delcher A.L."/>
            <person name="Delehaunty K."/>
            <person name="Do C.B."/>
            <person name="Ebling H."/>
            <person name="Edwards K."/>
            <person name="Eickbush T."/>
            <person name="Evans J.D."/>
            <person name="Filipski A."/>
            <person name="Findeiss S."/>
            <person name="Freyhult E."/>
            <person name="Fulton L."/>
            <person name="Fulton R."/>
            <person name="Garcia A.C."/>
            <person name="Gardiner A."/>
            <person name="Garfield D.A."/>
            <person name="Garvin B.E."/>
            <person name="Gibson G."/>
            <person name="Gilbert D."/>
            <person name="Gnerre S."/>
            <person name="Godfrey J."/>
            <person name="Good R."/>
            <person name="Gotea V."/>
            <person name="Gravely B."/>
            <person name="Greenberg A.J."/>
            <person name="Griffiths-Jones S."/>
            <person name="Gross S."/>
            <person name="Guigo R."/>
            <person name="Gustafson E.A."/>
            <person name="Haerty W."/>
            <person name="Hahn M.W."/>
            <person name="Halligan D.L."/>
            <person name="Halpern A.L."/>
            <person name="Halter G.M."/>
            <person name="Han M.V."/>
            <person name="Heger A."/>
            <person name="Hillier L."/>
            <person name="Hinrichs A.S."/>
            <person name="Holmes I."/>
            <person name="Hoskins R.A."/>
            <person name="Hubisz M.J."/>
            <person name="Hultmark D."/>
            <person name="Huntley M.A."/>
            <person name="Jaffe D.B."/>
            <person name="Jagadeeshan S."/>
            <person name="Jeck W.R."/>
            <person name="Johnson J."/>
            <person name="Jones C.D."/>
            <person name="Jordan W.C."/>
            <person name="Karpen G.H."/>
            <person name="Kataoka E."/>
            <person name="Keightley P.D."/>
            <person name="Kheradpour P."/>
            <person name="Kirkness E.F."/>
            <person name="Koerich L.B."/>
            <person name="Kristiansen K."/>
            <person name="Kudrna D."/>
            <person name="Kulathinal R.J."/>
            <person name="Kumar S."/>
            <person name="Kwok R."/>
            <person name="Lander E."/>
            <person name="Langley C.H."/>
            <person name="Lapoint R."/>
            <person name="Lazzaro B.P."/>
            <person name="Lee S.J."/>
            <person name="Levesque L."/>
            <person name="Li R."/>
            <person name="Lin C.F."/>
            <person name="Lin M.F."/>
            <person name="Lindblad-Toh K."/>
            <person name="Llopart A."/>
            <person name="Long M."/>
            <person name="Low L."/>
            <person name="Lozovsky E."/>
            <person name="Lu J."/>
            <person name="Luo M."/>
            <person name="Machado C.A."/>
            <person name="Makalowski W."/>
            <person name="Marzo M."/>
            <person name="Matsuda M."/>
            <person name="Matzkin L."/>
            <person name="McAllister B."/>
            <person name="McBride C.S."/>
            <person name="McKernan B."/>
            <person name="McKernan K."/>
            <person name="Mendez-Lago M."/>
            <person name="Minx P."/>
            <person name="Mollenhauer M.U."/>
            <person name="Montooth K."/>
            <person name="Mount S.M."/>
            <person name="Mu X."/>
            <person name="Myers E."/>
            <person name="Negre B."/>
            <person name="Newfeld S."/>
            <person name="Nielsen R."/>
            <person name="Noor M.A."/>
            <person name="O'Grady P."/>
            <person name="Pachter L."/>
            <person name="Papaceit M."/>
            <person name="Parisi M.J."/>
            <person name="Parisi M."/>
            <person name="Parts L."/>
            <person name="Pedersen J.S."/>
            <person name="Pesole G."/>
            <person name="Phillippy A.M."/>
            <person name="Ponting C.P."/>
            <person name="Pop M."/>
            <person name="Porcelli D."/>
            <person name="Powell J.R."/>
            <person name="Prohaska S."/>
            <person name="Pruitt K."/>
            <person name="Puig M."/>
            <person name="Quesneville H."/>
            <person name="Ram K.R."/>
            <person name="Rand D."/>
            <person name="Rasmussen M.D."/>
            <person name="Reed L.K."/>
            <person name="Reenan R."/>
            <person name="Reily A."/>
            <person name="Remington K.A."/>
            <person name="Rieger T.T."/>
            <person name="Ritchie M.G."/>
            <person name="Robin C."/>
            <person name="Rogers Y.H."/>
            <person name="Rohde C."/>
            <person name="Rozas J."/>
            <person name="Rubenfield M.J."/>
            <person name="Ruiz A."/>
            <person name="Russo S."/>
            <person name="Salzberg S.L."/>
            <person name="Sanchez-Gracia A."/>
            <person name="Saranga D.J."/>
            <person name="Sato H."/>
            <person name="Schaeffer S.W."/>
            <person name="Schatz M.C."/>
            <person name="Schlenke T."/>
            <person name="Schwartz R."/>
            <person name="Segarra C."/>
            <person name="Singh R.S."/>
            <person name="Sirot L."/>
            <person name="Sirota M."/>
            <person name="Sisneros N.B."/>
            <person name="Smith C.D."/>
            <person name="Smith T.F."/>
            <person name="Spieth J."/>
            <person name="Stage D.E."/>
            <person name="Stark A."/>
            <person name="Stephan W."/>
            <person name="Strausberg R.L."/>
            <person name="Strempel S."/>
            <person name="Sturgill D."/>
            <person name="Sutton G."/>
            <person name="Sutton G.G."/>
            <person name="Tao W."/>
            <person name="Teichmann S."/>
            <person name="Tobari Y.N."/>
            <person name="Tomimura Y."/>
            <person name="Tsolas J.M."/>
            <person name="Valente V.L."/>
            <person name="Venter E."/>
            <person name="Venter J.C."/>
            <person name="Vicario S."/>
            <person name="Vieira F.G."/>
            <person name="Vilella A.J."/>
            <person name="Villasante A."/>
            <person name="Walenz B."/>
            <person name="Wang J."/>
            <person name="Wasserman M."/>
            <person name="Watts T."/>
            <person name="Wilson D."/>
            <person name="Wilson R.K."/>
            <person name="Wing R.A."/>
            <person name="Wolfner M.F."/>
            <person name="Wong A."/>
            <person name="Wong G.K."/>
            <person name="Wu C.I."/>
            <person name="Wu G."/>
            <person name="Yamamoto D."/>
            <person name="Yang H.P."/>
            <person name="Yang S.P."/>
            <person name="Yorke J.A."/>
            <person name="Yoshida K."/>
            <person name="Zdobnov E."/>
            <person name="Zhang P."/>
            <person name="Zhang Y."/>
            <person name="Zimin A.V."/>
            <person name="Baldwin J."/>
            <person name="Abdouelleil A."/>
            <person name="Abdulkadir J."/>
            <person name="Abebe A."/>
            <person name="Abera B."/>
            <person name="Abreu J."/>
            <person name="Acer S.C."/>
            <person name="Aftuck L."/>
            <person name="Alexander A."/>
            <person name="An P."/>
            <person name="Anderson E."/>
            <person name="Anderson S."/>
            <person name="Arachi H."/>
            <person name="Azer M."/>
            <person name="Bachantsang P."/>
            <person name="Barry A."/>
            <person name="Bayul T."/>
            <person name="Berlin A."/>
            <person name="Bessette D."/>
            <person name="Bloom T."/>
            <person name="Blye J."/>
            <person name="Boguslavskiy L."/>
            <person name="Bonnet C."/>
            <person name="Boukhgalter B."/>
            <person name="Bourzgui I."/>
            <person name="Brown A."/>
            <person name="Cahill P."/>
            <person name="Channer S."/>
            <person name="Cheshatsang Y."/>
            <person name="Chuda L."/>
            <person name="Citroen M."/>
            <person name="Collymore A."/>
            <person name="Cooke P."/>
            <person name="Costello M."/>
            <person name="D'Aco K."/>
            <person name="Daza R."/>
            <person name="De Haan G."/>
            <person name="DeGray S."/>
            <person name="DeMaso C."/>
            <person name="Dhargay N."/>
            <person name="Dooley K."/>
            <person name="Dooley E."/>
            <person name="Doricent M."/>
            <person name="Dorje P."/>
            <person name="Dorjee K."/>
            <person name="Dupes A."/>
            <person name="Elong R."/>
            <person name="Falk J."/>
            <person name="Farina A."/>
            <person name="Faro S."/>
            <person name="Ferguson D."/>
            <person name="Fisher S."/>
            <person name="Foley C.D."/>
            <person name="Franke A."/>
            <person name="Friedrich D."/>
            <person name="Gadbois L."/>
            <person name="Gearin G."/>
            <person name="Gearin C.R."/>
            <person name="Giannoukos G."/>
            <person name="Goode T."/>
            <person name="Graham J."/>
            <person name="Grandbois E."/>
            <person name="Grewal S."/>
            <person name="Gyaltsen K."/>
            <person name="Hafez N."/>
            <person name="Hagos B."/>
            <person name="Hall J."/>
            <person name="Henson C."/>
            <person name="Hollinger A."/>
            <person name="Honan T."/>
            <person name="Huard M.D."/>
            <person name="Hughes L."/>
            <person name="Hurhula B."/>
            <person name="Husby M.E."/>
            <person name="Kamat A."/>
            <person name="Kanga B."/>
            <person name="Kashin S."/>
            <person name="Khazanovich D."/>
            <person name="Kisner P."/>
            <person name="Lance K."/>
            <person name="Lara M."/>
            <person name="Lee W."/>
            <person name="Lennon N."/>
            <person name="Letendre F."/>
            <person name="LeVine R."/>
            <person name="Lipovsky A."/>
            <person name="Liu X."/>
            <person name="Liu J."/>
            <person name="Liu S."/>
            <person name="Lokyitsang T."/>
            <person name="Lokyitsang Y."/>
            <person name="Lubonja R."/>
            <person name="Lui A."/>
            <person name="MacDonald P."/>
            <person name="Magnisalis V."/>
            <person name="Maru K."/>
            <person name="Matthews C."/>
            <person name="McCusker W."/>
            <person name="McDonough S."/>
            <person name="Mehta T."/>
            <person name="Meldrim J."/>
            <person name="Meneus L."/>
            <person name="Mihai O."/>
            <person name="Mihalev A."/>
            <person name="Mihova T."/>
            <person name="Mittelman R."/>
            <person name="Mlenga V."/>
            <person name="Montmayeur A."/>
            <person name="Mulrain L."/>
            <person name="Navidi A."/>
            <person name="Naylor J."/>
            <person name="Negash T."/>
            <person name="Nguyen T."/>
            <person name="Nguyen N."/>
            <person name="Nicol R."/>
            <person name="Norbu C."/>
            <person name="Norbu N."/>
            <person name="Novod N."/>
            <person name="O'Neill B."/>
            <person name="Osman S."/>
            <person name="Markiewicz E."/>
            <person name="Oyono O.L."/>
            <person name="Patti C."/>
            <person name="Phunkhang P."/>
            <person name="Pierre F."/>
            <person name="Priest M."/>
            <person name="Raghuraman S."/>
            <person name="Rege F."/>
            <person name="Reyes R."/>
            <person name="Rise C."/>
            <person name="Rogov P."/>
            <person name="Ross K."/>
            <person name="Ryan E."/>
            <person name="Settipalli S."/>
            <person name="Shea T."/>
            <person name="Sherpa N."/>
            <person name="Shi L."/>
            <person name="Shih D."/>
            <person name="Sparrow T."/>
            <person name="Spaulding J."/>
            <person name="Stalker J."/>
            <person name="Stange-Thomann N."/>
            <person name="Stavropoulos S."/>
            <person name="Stone C."/>
            <person name="Strader C."/>
            <person name="Tesfaye S."/>
            <person name="Thomson T."/>
            <person name="Thoulutsang Y."/>
            <person name="Thoulutsang D."/>
            <person name="Topham K."/>
            <person name="Topping I."/>
            <person name="Tsamla T."/>
            <person name="Vassiliev H."/>
            <person name="Vo A."/>
            <person name="Wangchuk T."/>
            <person name="Wangdi T."/>
            <person name="Weiand M."/>
            <person name="Wilkinson J."/>
            <person name="Wilson A."/>
            <person name="Yadav S."/>
            <person name="Young G."/>
            <person name="Yu Q."/>
            <person name="Zembek L."/>
            <person name="Zhong D."/>
            <person name="Zimmer A."/>
            <person name="Zwirko Z."/>
            <person name="Jaffe D.B."/>
            <person name="Alvarez P."/>
            <person name="Brockman W."/>
            <person name="Butler J."/>
            <person name="Chin C."/>
            <person name="Gnerre S."/>
            <person name="Grabherr M."/>
            <person name="Kleber M."/>
            <person name="Mauceli E."/>
            <person name="MacCallum I."/>
        </authorList>
    </citation>
    <scope>NUCLEOTIDE SEQUENCE [LARGE SCALE GENOMIC DNA]</scope>
    <source>
        <strain evidence="3">MSH-3 / Tucson 14011-0111.49</strain>
    </source>
</reference>
<dbReference type="HOGENOM" id="CLU_075395_0_0_1"/>
<gene>
    <name evidence="2" type="primary">Dper\GL24600</name>
    <name evidence="2" type="ORF">Dper_GL24600</name>
</gene>
<evidence type="ECO:0000259" key="1">
    <source>
        <dbReference type="PROSITE" id="PS51154"/>
    </source>
</evidence>